<evidence type="ECO:0000313" key="5">
    <source>
        <dbReference type="Proteomes" id="UP001239462"/>
    </source>
</evidence>
<sequence length="271" mass="28737">MSLVNRLLGLLVVAAIGTTAHASQLGTYYVGVDDADTVTYGTYSGEYNTNEGRLTLLFHHGNHFHGIGTHSYTGPASSPVASDTSSNNRLPESYTGLNPISLQPGSGDFAGTYRSGLSSSLPQDLEYGNLNIQNVHALSGVDDVIYNSSGGRWNTDFDLAHIHMVLLNATPGLNIAFGNTPVSAVAPGGDFHLGDGDEMFSVTPTFWVDDTANVGDVFTAEFMLADLSGTYGNSGRFFVDFQAVPEPAACTFLASGGLLAFVRRRRKVATK</sequence>
<name>A0ABT7PDT0_9BACT</name>
<dbReference type="NCBIfam" id="NF040463">
    <property type="entry name" value="all3515_fam"/>
    <property type="match status" value="1"/>
</dbReference>
<reference evidence="4 5" key="1">
    <citation type="submission" date="2023-06" db="EMBL/GenBank/DDBJ databases">
        <title>Roseiconus lacunae JC819 isolated from Gulf of Mannar region, Tamil Nadu.</title>
        <authorList>
            <person name="Pk S."/>
            <person name="Ch S."/>
            <person name="Ch V.R."/>
        </authorList>
    </citation>
    <scope>NUCLEOTIDE SEQUENCE [LARGE SCALE GENOMIC DNA]</scope>
    <source>
        <strain evidence="4 5">JC819</strain>
    </source>
</reference>
<dbReference type="RefSeq" id="WP_289162335.1">
    <property type="nucleotide sequence ID" value="NZ_JASZZN010000003.1"/>
</dbReference>
<dbReference type="EMBL" id="JASZZN010000003">
    <property type="protein sequence ID" value="MDM4014652.1"/>
    <property type="molecule type" value="Genomic_DNA"/>
</dbReference>
<feature type="region of interest" description="Disordered" evidence="1">
    <location>
        <begin position="75"/>
        <end position="102"/>
    </location>
</feature>
<dbReference type="Proteomes" id="UP001239462">
    <property type="component" value="Unassembled WGS sequence"/>
</dbReference>
<feature type="domain" description="Ice-binding protein C-terminal" evidence="3">
    <location>
        <begin position="243"/>
        <end position="266"/>
    </location>
</feature>
<evidence type="ECO:0000259" key="3">
    <source>
        <dbReference type="Pfam" id="PF07589"/>
    </source>
</evidence>
<evidence type="ECO:0000256" key="1">
    <source>
        <dbReference type="SAM" id="MobiDB-lite"/>
    </source>
</evidence>
<comment type="caution">
    <text evidence="4">The sequence shown here is derived from an EMBL/GenBank/DDBJ whole genome shotgun (WGS) entry which is preliminary data.</text>
</comment>
<proteinExistence type="predicted"/>
<gene>
    <name evidence="4" type="ORF">QTN89_04360</name>
</gene>
<evidence type="ECO:0000256" key="2">
    <source>
        <dbReference type="SAM" id="SignalP"/>
    </source>
</evidence>
<evidence type="ECO:0000313" key="4">
    <source>
        <dbReference type="EMBL" id="MDM4014652.1"/>
    </source>
</evidence>
<organism evidence="4 5">
    <name type="scientific">Roseiconus lacunae</name>
    <dbReference type="NCBI Taxonomy" id="2605694"/>
    <lineage>
        <taxon>Bacteria</taxon>
        <taxon>Pseudomonadati</taxon>
        <taxon>Planctomycetota</taxon>
        <taxon>Planctomycetia</taxon>
        <taxon>Pirellulales</taxon>
        <taxon>Pirellulaceae</taxon>
        <taxon>Roseiconus</taxon>
    </lineage>
</organism>
<keyword evidence="5" id="KW-1185">Reference proteome</keyword>
<keyword evidence="2" id="KW-0732">Signal</keyword>
<feature type="chain" id="PRO_5046476081" evidence="2">
    <location>
        <begin position="23"/>
        <end position="271"/>
    </location>
</feature>
<protein>
    <submittedName>
        <fullName evidence="4">All3515 family Zur-repressed PEP-CTERM protein</fullName>
    </submittedName>
</protein>
<accession>A0ABT7PDT0</accession>
<dbReference type="Pfam" id="PF07589">
    <property type="entry name" value="PEP-CTERM"/>
    <property type="match status" value="1"/>
</dbReference>
<dbReference type="InterPro" id="IPR013424">
    <property type="entry name" value="Ice-binding_C"/>
</dbReference>
<feature type="signal peptide" evidence="2">
    <location>
        <begin position="1"/>
        <end position="22"/>
    </location>
</feature>